<evidence type="ECO:0000313" key="1">
    <source>
        <dbReference type="EMBL" id="KMQ71165.1"/>
    </source>
</evidence>
<dbReference type="EMBL" id="LFNG01000010">
    <property type="protein sequence ID" value="KMQ71165.1"/>
    <property type="molecule type" value="Genomic_DNA"/>
</dbReference>
<proteinExistence type="predicted"/>
<dbReference type="InterPro" id="IPR025366">
    <property type="entry name" value="DUF4270"/>
</dbReference>
<dbReference type="OrthoDB" id="1466062at2"/>
<keyword evidence="2" id="KW-1185">Reference proteome</keyword>
<reference evidence="1 2" key="1">
    <citation type="journal article" date="2004" name="Int. J. Syst. Evol. Microbiol.">
        <title>Kaistella koreensis gen. nov., sp. nov., a novel member of the Chryseobacterium-Bergeyella-Riemerella branch.</title>
        <authorList>
            <person name="Kim M.K."/>
            <person name="Im W.T."/>
            <person name="Shin Y.K."/>
            <person name="Lim J.H."/>
            <person name="Kim S.H."/>
            <person name="Lee B.C."/>
            <person name="Park M.Y."/>
            <person name="Lee K.Y."/>
            <person name="Lee S.T."/>
        </authorList>
    </citation>
    <scope>NUCLEOTIDE SEQUENCE [LARGE SCALE GENOMIC DNA]</scope>
    <source>
        <strain evidence="1 2">CCUG 49689</strain>
    </source>
</reference>
<dbReference type="STRING" id="1304281.ACM44_08265"/>
<protein>
    <recommendedName>
        <fullName evidence="3">DUF4270 domain-containing protein</fullName>
    </recommendedName>
</protein>
<dbReference type="AlphaFoldDB" id="A0A0J7LQ37"/>
<dbReference type="PATRIC" id="fig|1304281.5.peg.1773"/>
<name>A0A0J7LQ37_9FLAO</name>
<comment type="caution">
    <text evidence="1">The sequence shown here is derived from an EMBL/GenBank/DDBJ whole genome shotgun (WGS) entry which is preliminary data.</text>
</comment>
<gene>
    <name evidence="1" type="ORF">ACM44_08265</name>
</gene>
<dbReference type="RefSeq" id="WP_048499565.1">
    <property type="nucleotide sequence ID" value="NZ_LFNG01000010.1"/>
</dbReference>
<dbReference type="Pfam" id="PF14092">
    <property type="entry name" value="DUF4270"/>
    <property type="match status" value="1"/>
</dbReference>
<accession>A0A0J7LQ37</accession>
<sequence length="523" mass="58108">MIRNLKNLFNITASLVIGSLILWNCEPDADKLGSQFFQNGAEGVQTSYSVIAYTINHNDTIRTDAIRLQRASIGAFTEPQFGLQKAAFVTQARLSQYAPDFGTNPVLDSAVLVIKPDFASDSVTTTSKEDYIYPDGAVPAKLEQNTYPITKYGKTKINGKTVFHLKVHRVTDYLGGNSDKVFSNRNAATSTLLGSTTFDGDISSVKITKDSDKSTIFERGAGIAVKLDSTFFQDNIIKKGNAPELADAASFIRYFRGMKISVDENDGYLFKIDPNALELTLYYKKDKDGSSTPPTRESDTFTFDLGTSNAHFSEIINNKVGSALETYPAVDTIVGSPRVYAQGMGGPGIGLKIPQETIAGIKELYKNEKVGIISAKIRIYTDPAVWNNNFQKPDYFTVNLRKINTDHTFTDLLTFLEDMNTLAYSANYSLVKGFNLDQEQAYYDIGITQTLKNIIEKEEKSRHYALNVGKYNLDANGQLIGWQYKDYAQYFNTRSHTPYRAVFIGTDAQNPKGVQLLVSYGKK</sequence>
<evidence type="ECO:0008006" key="3">
    <source>
        <dbReference type="Google" id="ProtNLM"/>
    </source>
</evidence>
<evidence type="ECO:0000313" key="2">
    <source>
        <dbReference type="Proteomes" id="UP000035900"/>
    </source>
</evidence>
<organism evidence="1 2">
    <name type="scientific">Chryseobacterium koreense CCUG 49689</name>
    <dbReference type="NCBI Taxonomy" id="1304281"/>
    <lineage>
        <taxon>Bacteria</taxon>
        <taxon>Pseudomonadati</taxon>
        <taxon>Bacteroidota</taxon>
        <taxon>Flavobacteriia</taxon>
        <taxon>Flavobacteriales</taxon>
        <taxon>Weeksellaceae</taxon>
        <taxon>Chryseobacterium group</taxon>
        <taxon>Chryseobacterium</taxon>
    </lineage>
</organism>
<dbReference type="Proteomes" id="UP000035900">
    <property type="component" value="Unassembled WGS sequence"/>
</dbReference>